<dbReference type="AlphaFoldDB" id="A0A9E8M310"/>
<evidence type="ECO:0000256" key="4">
    <source>
        <dbReference type="ARBA" id="ARBA00022825"/>
    </source>
</evidence>
<dbReference type="PANTHER" id="PTHR43343:SF3">
    <property type="entry name" value="PROTEASE DO-LIKE 8, CHLOROPLASTIC"/>
    <property type="match status" value="1"/>
</dbReference>
<dbReference type="InterPro" id="IPR001940">
    <property type="entry name" value="Peptidase_S1C"/>
</dbReference>
<evidence type="ECO:0000259" key="6">
    <source>
        <dbReference type="PROSITE" id="PS50106"/>
    </source>
</evidence>
<feature type="compositionally biased region" description="Basic and acidic residues" evidence="5">
    <location>
        <begin position="1"/>
        <end position="29"/>
    </location>
</feature>
<evidence type="ECO:0000256" key="5">
    <source>
        <dbReference type="SAM" id="MobiDB-lite"/>
    </source>
</evidence>
<keyword evidence="2" id="KW-0645">Protease</keyword>
<dbReference type="PANTHER" id="PTHR43343">
    <property type="entry name" value="PEPTIDASE S12"/>
    <property type="match status" value="1"/>
</dbReference>
<dbReference type="PRINTS" id="PR00834">
    <property type="entry name" value="PROTEASES2C"/>
</dbReference>
<dbReference type="GO" id="GO:0006508">
    <property type="term" value="P:proteolysis"/>
    <property type="evidence" value="ECO:0007669"/>
    <property type="project" value="UniProtKB-KW"/>
</dbReference>
<keyword evidence="4" id="KW-0720">Serine protease</keyword>
<evidence type="ECO:0000313" key="8">
    <source>
        <dbReference type="Proteomes" id="UP001164726"/>
    </source>
</evidence>
<gene>
    <name evidence="7" type="ORF">OE105_05040</name>
</gene>
<comment type="similarity">
    <text evidence="1">Belongs to the peptidase S1C family.</text>
</comment>
<dbReference type="InterPro" id="IPR043504">
    <property type="entry name" value="Peptidase_S1_PA_chymotrypsin"/>
</dbReference>
<evidence type="ECO:0000313" key="7">
    <source>
        <dbReference type="EMBL" id="WAA13479.1"/>
    </source>
</evidence>
<keyword evidence="3" id="KW-0378">Hydrolase</keyword>
<dbReference type="PROSITE" id="PS50106">
    <property type="entry name" value="PDZ"/>
    <property type="match status" value="1"/>
</dbReference>
<dbReference type="InterPro" id="IPR051201">
    <property type="entry name" value="Chloro_Bact_Ser_Proteases"/>
</dbReference>
<dbReference type="Pfam" id="PF13180">
    <property type="entry name" value="PDZ_2"/>
    <property type="match status" value="1"/>
</dbReference>
<dbReference type="InterPro" id="IPR001478">
    <property type="entry name" value="PDZ"/>
</dbReference>
<dbReference type="SUPFAM" id="SSF50494">
    <property type="entry name" value="Trypsin-like serine proteases"/>
    <property type="match status" value="1"/>
</dbReference>
<dbReference type="InterPro" id="IPR036034">
    <property type="entry name" value="PDZ_sf"/>
</dbReference>
<evidence type="ECO:0000256" key="2">
    <source>
        <dbReference type="ARBA" id="ARBA00022670"/>
    </source>
</evidence>
<dbReference type="Gene3D" id="2.40.10.10">
    <property type="entry name" value="Trypsin-like serine proteases"/>
    <property type="match status" value="2"/>
</dbReference>
<dbReference type="Proteomes" id="UP001164726">
    <property type="component" value="Chromosome"/>
</dbReference>
<dbReference type="RefSeq" id="WP_275421647.1">
    <property type="nucleotide sequence ID" value="NZ_CP106877.1"/>
</dbReference>
<sequence>MSKLDEQNLNKKSEESTEKEMNQKERDESEGIEFSFTKEEEFNQRDEMIERKGEKKDETKEAISSKKNSKGKKSVVKGLMTNVVVGVTSSLLTLSVVSFTDFPRFHDDSSIQAEESAELHLQNSSDAQYTSTFQQTGETTIADIVEEVSPAIVGVVNLQEMQNRFNLETKEVESGSGSGVIFYKDDQYGYIITNNHVIEGASNIKVSLYNGKQVEAEIVGTDALTDMAVLRIDEKYVDKVATFGDSQTLRTGDEVIAIGNPLGLEFSRTVTRGIISGTERTITVETSAGDWELTVLQTDAAINPGNSGGALINSQGEVIGINSLKIAQTEVEGIGFAIPSNDVIPIAEELMKHGAVKRAYLGIQLYNVSDIAEFYRKSLVGSLEKGIFITSVEKGSPADVAGLQENDVIVAINGEEVETATDLRKYLYQQVKPGEKVTLDIYRDGKKQSISVQTGTN</sequence>
<feature type="region of interest" description="Disordered" evidence="5">
    <location>
        <begin position="1"/>
        <end position="71"/>
    </location>
</feature>
<accession>A0A9E8M310</accession>
<dbReference type="SMART" id="SM00228">
    <property type="entry name" value="PDZ"/>
    <property type="match status" value="1"/>
</dbReference>
<dbReference type="KEGG" id="fhl:OE105_05040"/>
<dbReference type="FunFam" id="2.40.10.10:FF:000001">
    <property type="entry name" value="Periplasmic serine protease DegS"/>
    <property type="match status" value="1"/>
</dbReference>
<dbReference type="SUPFAM" id="SSF50156">
    <property type="entry name" value="PDZ domain-like"/>
    <property type="match status" value="1"/>
</dbReference>
<feature type="compositionally biased region" description="Basic and acidic residues" evidence="5">
    <location>
        <begin position="36"/>
        <end position="64"/>
    </location>
</feature>
<dbReference type="GO" id="GO:0004252">
    <property type="term" value="F:serine-type endopeptidase activity"/>
    <property type="evidence" value="ECO:0007669"/>
    <property type="project" value="InterPro"/>
</dbReference>
<dbReference type="EMBL" id="CP106877">
    <property type="protein sequence ID" value="WAA13479.1"/>
    <property type="molecule type" value="Genomic_DNA"/>
</dbReference>
<dbReference type="Pfam" id="PF13365">
    <property type="entry name" value="Trypsin_2"/>
    <property type="match status" value="1"/>
</dbReference>
<evidence type="ECO:0000256" key="3">
    <source>
        <dbReference type="ARBA" id="ARBA00022801"/>
    </source>
</evidence>
<reference evidence="7" key="1">
    <citation type="submission" date="2022-09" db="EMBL/GenBank/DDBJ databases">
        <title>Complete Genomes of Fervidibacillus albus and Fervidibacillus halotolerans isolated from tidal flat sediments.</title>
        <authorList>
            <person name="Kwon K.K."/>
            <person name="Yang S.-H."/>
            <person name="Park M.J."/>
            <person name="Oh H.-M."/>
        </authorList>
    </citation>
    <scope>NUCLEOTIDE SEQUENCE</scope>
    <source>
        <strain evidence="7">MEBiC13594</strain>
    </source>
</reference>
<organism evidence="7 8">
    <name type="scientific">Fervidibacillus halotolerans</name>
    <dbReference type="NCBI Taxonomy" id="2980027"/>
    <lineage>
        <taxon>Bacteria</taxon>
        <taxon>Bacillati</taxon>
        <taxon>Bacillota</taxon>
        <taxon>Bacilli</taxon>
        <taxon>Bacillales</taxon>
        <taxon>Bacillaceae</taxon>
        <taxon>Fervidibacillus</taxon>
    </lineage>
</organism>
<name>A0A9E8M310_9BACI</name>
<protein>
    <submittedName>
        <fullName evidence="7">Trypsin-like peptidase domain-containing protein</fullName>
    </submittedName>
</protein>
<keyword evidence="8" id="KW-1185">Reference proteome</keyword>
<dbReference type="InterPro" id="IPR009003">
    <property type="entry name" value="Peptidase_S1_PA"/>
</dbReference>
<proteinExistence type="inferred from homology"/>
<evidence type="ECO:0000256" key="1">
    <source>
        <dbReference type="ARBA" id="ARBA00010541"/>
    </source>
</evidence>
<dbReference type="Gene3D" id="2.30.42.10">
    <property type="match status" value="1"/>
</dbReference>
<feature type="domain" description="PDZ" evidence="6">
    <location>
        <begin position="347"/>
        <end position="445"/>
    </location>
</feature>